<evidence type="ECO:0000313" key="2">
    <source>
        <dbReference type="Proteomes" id="UP001305702"/>
    </source>
</evidence>
<dbReference type="Proteomes" id="UP001305702">
    <property type="component" value="Chromosome"/>
</dbReference>
<organism evidence="1 2">
    <name type="scientific">Paenibacillus aurantius</name>
    <dbReference type="NCBI Taxonomy" id="2918900"/>
    <lineage>
        <taxon>Bacteria</taxon>
        <taxon>Bacillati</taxon>
        <taxon>Bacillota</taxon>
        <taxon>Bacilli</taxon>
        <taxon>Bacillales</taxon>
        <taxon>Paenibacillaceae</taxon>
        <taxon>Paenibacillus</taxon>
    </lineage>
</organism>
<dbReference type="EMBL" id="CP130318">
    <property type="protein sequence ID" value="WNQ09268.1"/>
    <property type="molecule type" value="Genomic_DNA"/>
</dbReference>
<proteinExistence type="predicted"/>
<dbReference type="KEGG" id="paun:MJA45_16695"/>
<reference evidence="1 2" key="1">
    <citation type="submission" date="2022-02" db="EMBL/GenBank/DDBJ databases">
        <title>Paenibacillus sp. MBLB1776 Whole Genome Shotgun Sequencing.</title>
        <authorList>
            <person name="Hwang C.Y."/>
            <person name="Cho E.-S."/>
            <person name="Seo M.-J."/>
        </authorList>
    </citation>
    <scope>NUCLEOTIDE SEQUENCE [LARGE SCALE GENOMIC DNA]</scope>
    <source>
        <strain evidence="1 2">MBLB1776</strain>
    </source>
</reference>
<protein>
    <recommendedName>
        <fullName evidence="3">Helicase XPB/Ssl2 N-terminal domain-containing protein</fullName>
    </recommendedName>
</protein>
<accession>A0AA96RDM9</accession>
<evidence type="ECO:0000313" key="1">
    <source>
        <dbReference type="EMBL" id="WNQ09268.1"/>
    </source>
</evidence>
<name>A0AA96RDM9_9BACL</name>
<dbReference type="RefSeq" id="WP_315603041.1">
    <property type="nucleotide sequence ID" value="NZ_CP130318.1"/>
</dbReference>
<keyword evidence="2" id="KW-1185">Reference proteome</keyword>
<dbReference type="AlphaFoldDB" id="A0AA96RDM9"/>
<evidence type="ECO:0008006" key="3">
    <source>
        <dbReference type="Google" id="ProtNLM"/>
    </source>
</evidence>
<gene>
    <name evidence="1" type="ORF">MJA45_16695</name>
</gene>
<sequence length="372" mass="43890">MNLADMLSYADIKELSRIARNYDCACNLNSKHELIQSILIQVNRSDRFQQEVGSLEVEEIRFLNSLLFDARDTFSLEELTARVRLTKFVKEEKDTINPREIIARFKQRGWLFNGHSQQTRYLFQFPADLKRRFCETLSKQFQHQLVGFKETPSVYREEQRMLEEDLYRFLEFVAPQPVALNAEGYLYKRTLQQILEGFSVQEEPVPKAAWRFGYGRRFKEYPSRFSFLYDYCYYNELVVEEGTLLSLTDKGRKRLEEGTLEDPRQVYRFWLRLYKGPVPNLQSLAQWMDLLARQWVTTETLSRALTPLIKPFYYDSPESIMEQRVIRMMMHLGLLKLGEHDRWGTAVQITSSGSKIIQGTYVPEDDGIVISV</sequence>